<evidence type="ECO:0000313" key="2">
    <source>
        <dbReference type="Proteomes" id="UP000774326"/>
    </source>
</evidence>
<protein>
    <submittedName>
        <fullName evidence="1">Uncharacterized protein</fullName>
    </submittedName>
</protein>
<dbReference type="EMBL" id="JAEUBG010003578">
    <property type="protein sequence ID" value="KAH3682603.1"/>
    <property type="molecule type" value="Genomic_DNA"/>
</dbReference>
<dbReference type="AlphaFoldDB" id="A0A9P8Q1P3"/>
<reference evidence="1" key="2">
    <citation type="submission" date="2021-01" db="EMBL/GenBank/DDBJ databases">
        <authorList>
            <person name="Schikora-Tamarit M.A."/>
        </authorList>
    </citation>
    <scope>NUCLEOTIDE SEQUENCE</scope>
    <source>
        <strain evidence="1">CBS2887</strain>
    </source>
</reference>
<proteinExistence type="predicted"/>
<accession>A0A9P8Q1P3</accession>
<gene>
    <name evidence="1" type="ORF">WICPIJ_006433</name>
</gene>
<evidence type="ECO:0000313" key="1">
    <source>
        <dbReference type="EMBL" id="KAH3682603.1"/>
    </source>
</evidence>
<comment type="caution">
    <text evidence="1">The sequence shown here is derived from an EMBL/GenBank/DDBJ whole genome shotgun (WGS) entry which is preliminary data.</text>
</comment>
<reference evidence="1" key="1">
    <citation type="journal article" date="2021" name="Open Biol.">
        <title>Shared evolutionary footprints suggest mitochondrial oxidative damage underlies multiple complex I losses in fungi.</title>
        <authorList>
            <person name="Schikora-Tamarit M.A."/>
            <person name="Marcet-Houben M."/>
            <person name="Nosek J."/>
            <person name="Gabaldon T."/>
        </authorList>
    </citation>
    <scope>NUCLEOTIDE SEQUENCE</scope>
    <source>
        <strain evidence="1">CBS2887</strain>
    </source>
</reference>
<keyword evidence="2" id="KW-1185">Reference proteome</keyword>
<name>A0A9P8Q1P3_WICPI</name>
<dbReference type="Proteomes" id="UP000774326">
    <property type="component" value="Unassembled WGS sequence"/>
</dbReference>
<organism evidence="1 2">
    <name type="scientific">Wickerhamomyces pijperi</name>
    <name type="common">Yeast</name>
    <name type="synonym">Pichia pijperi</name>
    <dbReference type="NCBI Taxonomy" id="599730"/>
    <lineage>
        <taxon>Eukaryota</taxon>
        <taxon>Fungi</taxon>
        <taxon>Dikarya</taxon>
        <taxon>Ascomycota</taxon>
        <taxon>Saccharomycotina</taxon>
        <taxon>Saccharomycetes</taxon>
        <taxon>Phaffomycetales</taxon>
        <taxon>Wickerhamomycetaceae</taxon>
        <taxon>Wickerhamomyces</taxon>
    </lineage>
</organism>
<sequence length="214" mass="21649">MIPPVVAKGSVEWYLFLMIDCLRSSNGGNGGGRDGKGGCGLLGGLGLEVTVLAFLICDVAAGIGAGVASLVEGAESSEITRNLLLLTLSVVSTSDVSIGLALCFSCCSRSCSCGVILRVTFIEGFAESEVSVNGASVVGFLLISLTAKVGVVISAGRSSSSSSSSSVTEALFGVSKPWFLSSEACSNSCVFCEIEGTGVAECGSKFMILDIVSI</sequence>